<comment type="caution">
    <text evidence="1">The sequence shown here is derived from an EMBL/GenBank/DDBJ whole genome shotgun (WGS) entry which is preliminary data.</text>
</comment>
<dbReference type="ESTHER" id="9lact-a0a0r2jkt6">
    <property type="family name" value="Asp2"/>
</dbReference>
<dbReference type="SUPFAM" id="SSF53474">
    <property type="entry name" value="alpha/beta-Hydrolases"/>
    <property type="match status" value="1"/>
</dbReference>
<dbReference type="OrthoDB" id="9768578at2"/>
<dbReference type="InterPro" id="IPR022267">
    <property type="entry name" value="Asp2"/>
</dbReference>
<evidence type="ECO:0008006" key="3">
    <source>
        <dbReference type="Google" id="ProtNLM"/>
    </source>
</evidence>
<keyword evidence="2" id="KW-1185">Reference proteome</keyword>
<accession>A0A0R2JKT6</accession>
<reference evidence="1 2" key="1">
    <citation type="journal article" date="2015" name="Genome Announc.">
        <title>Expanding the biotechnology potential of lactobacilli through comparative genomics of 213 strains and associated genera.</title>
        <authorList>
            <person name="Sun Z."/>
            <person name="Harris H.M."/>
            <person name="McCann A."/>
            <person name="Guo C."/>
            <person name="Argimon S."/>
            <person name="Zhang W."/>
            <person name="Yang X."/>
            <person name="Jeffery I.B."/>
            <person name="Cooney J.C."/>
            <person name="Kagawa T.F."/>
            <person name="Liu W."/>
            <person name="Song Y."/>
            <person name="Salvetti E."/>
            <person name="Wrobel A."/>
            <person name="Rasinkangas P."/>
            <person name="Parkhill J."/>
            <person name="Rea M.C."/>
            <person name="O'Sullivan O."/>
            <person name="Ritari J."/>
            <person name="Douillard F.P."/>
            <person name="Paul Ross R."/>
            <person name="Yang R."/>
            <person name="Briner A.E."/>
            <person name="Felis G.E."/>
            <person name="de Vos W.M."/>
            <person name="Barrangou R."/>
            <person name="Klaenhammer T.R."/>
            <person name="Caufield P.W."/>
            <person name="Cui Y."/>
            <person name="Zhang H."/>
            <person name="O'Toole P.W."/>
        </authorList>
    </citation>
    <scope>NUCLEOTIDE SEQUENCE [LARGE SCALE GENOMIC DNA]</scope>
    <source>
        <strain evidence="1 2">DSM 20593</strain>
    </source>
</reference>
<dbReference type="Proteomes" id="UP000051655">
    <property type="component" value="Unassembled WGS sequence"/>
</dbReference>
<protein>
    <recommendedName>
        <fullName evidence="3">Accessory secretory protein Asp2</fullName>
    </recommendedName>
</protein>
<dbReference type="PATRIC" id="fig|1616.3.peg.709"/>
<dbReference type="NCBIfam" id="TIGR03712">
    <property type="entry name" value="acc_sec_asp2"/>
    <property type="match status" value="1"/>
</dbReference>
<organism evidence="1 2">
    <name type="scientific">Weissella kandleri</name>
    <dbReference type="NCBI Taxonomy" id="1616"/>
    <lineage>
        <taxon>Bacteria</taxon>
        <taxon>Bacillati</taxon>
        <taxon>Bacillota</taxon>
        <taxon>Bacilli</taxon>
        <taxon>Lactobacillales</taxon>
        <taxon>Lactobacillaceae</taxon>
        <taxon>Weissella</taxon>
    </lineage>
</organism>
<dbReference type="AlphaFoldDB" id="A0A0R2JKT6"/>
<evidence type="ECO:0000313" key="2">
    <source>
        <dbReference type="Proteomes" id="UP000051655"/>
    </source>
</evidence>
<dbReference type="RefSeq" id="WP_057754817.1">
    <property type="nucleotide sequence ID" value="NZ_JQBP01000003.1"/>
</dbReference>
<dbReference type="STRING" id="1616.IV73_GL000689"/>
<dbReference type="InterPro" id="IPR029058">
    <property type="entry name" value="AB_hydrolase_fold"/>
</dbReference>
<dbReference type="Pfam" id="PF16929">
    <property type="entry name" value="Asp2"/>
    <property type="match status" value="1"/>
</dbReference>
<sequence length="492" mass="57203">MPQKDTRVTVLQIGEQNWFSKGETENFRWSFVHSADTELDAETLLPGFLFDAIIITGQLSFGRYLQLNKFLSAYRIFLVEQQSGPILKMLRSKQYIDASQWPKQRLLALISENFYMKQMGTKMDMRVVKPVLNEQSTAKQFGNSHWEFNLVQDDHDPNMIMWSDLRLVSTYDFDMWMEFEKTSNLQMELEITHISAPTSKILYTERLSEKDLKQGVMIHKTDEWQYLAFKLVLHGSGVLNLGNFHFRKTRHEFGTMLPGGERLIDAQRKELFVYFDSGNLKPPLNIYFAGYRTNEGFEGYPMMKNLQHPFILVSDPRLEGGEFYLSDQQELEGQLVDYIKRKLAWLKFKEDDLNLLGLSMGTTGALYYATLLPARNVIIGKPLINLEYVATAGRNQRPDDFLTAYDLVEDLKADTLARPLITADDLKNPSTNFYIIYMDQDDYDNTAMQLLLDNLGPDVKIVQKGFEGRHNDNTGRVVEWFLIYINEILERW</sequence>
<name>A0A0R2JKT6_9LACO</name>
<proteinExistence type="predicted"/>
<evidence type="ECO:0000313" key="1">
    <source>
        <dbReference type="EMBL" id="KRN74935.1"/>
    </source>
</evidence>
<dbReference type="EMBL" id="JQBP01000003">
    <property type="protein sequence ID" value="KRN74935.1"/>
    <property type="molecule type" value="Genomic_DNA"/>
</dbReference>
<dbReference type="GO" id="GO:0015031">
    <property type="term" value="P:protein transport"/>
    <property type="evidence" value="ECO:0007669"/>
    <property type="project" value="InterPro"/>
</dbReference>
<gene>
    <name evidence="1" type="ORF">IV73_GL000689</name>
</gene>